<keyword evidence="6" id="KW-1133">Transmembrane helix</keyword>
<dbReference type="Gene3D" id="1.20.1560.10">
    <property type="entry name" value="ABC transporter type 1, transmembrane domain"/>
    <property type="match status" value="1"/>
</dbReference>
<name>A0A8E3MEG0_9PAST</name>
<proteinExistence type="predicted"/>
<dbReference type="InterPro" id="IPR036640">
    <property type="entry name" value="ABC1_TM_sf"/>
</dbReference>
<sequence length="597" mass="68694">MNLTQEALTSTIWVAKAFIITLICSGIAGYFVIKLTDWGKQFWLLGKDYFSPKRSLRPLLGFSFILILTLFSVRIDVIFSQWYNTMYDALQKLDENKFWEQMIWFAIIAGINLANVLFIYYIKQRFLIQWRQWLNDNLLDKWLENNAYYKIQYSNDQLDNPDQRIQQDIQSYVNNSLSLSTGVISSLVSLVAFTVILWNLSGSMQIAGIEIPHLLVFLVFIYVLITSVFAFKLGRPLIQLNFDNEKFNANYRYSLIRLKEYAESISFYRGEKVERVLLNSQFAKIIDNVWKLVFRTLKLSGFNVIVSQISVIFPFLIQANRFFSKQITLGDMVQTAQAFGQVHSSLSFFRNSYDEFTAYRATLHRLAGFVNAINDSHQTGNLEHHPNTDAIIFEQVQLRKPDGSKLLTPLNLTIQASEKVLIQGPSGAGKTTLLRAIAGLWQYADGTIYCPEDRLFLSQRPYLPQGSLLEALYYPQEIPTDDNLISSAKQTLQQVHLAHLTENLLESNDWNRTLSPGEQQRLAIARLLLRKPAVAFLDEATASMDEGLEYEMYQLINQQLPNSTIISVGHRSTLLSHHTHRLILNKDKNWEFSVLSL</sequence>
<evidence type="ECO:0000256" key="7">
    <source>
        <dbReference type="ARBA" id="ARBA00023136"/>
    </source>
</evidence>
<evidence type="ECO:0000256" key="5">
    <source>
        <dbReference type="ARBA" id="ARBA00022840"/>
    </source>
</evidence>
<dbReference type="GO" id="GO:0005886">
    <property type="term" value="C:plasma membrane"/>
    <property type="evidence" value="ECO:0007669"/>
    <property type="project" value="UniProtKB-SubCell"/>
</dbReference>
<keyword evidence="9" id="KW-1185">Reference proteome</keyword>
<organism evidence="8 9">
    <name type="scientific">Mergibacter septicus</name>
    <dbReference type="NCBI Taxonomy" id="221402"/>
    <lineage>
        <taxon>Bacteria</taxon>
        <taxon>Pseudomonadati</taxon>
        <taxon>Pseudomonadota</taxon>
        <taxon>Gammaproteobacteria</taxon>
        <taxon>Pasteurellales</taxon>
        <taxon>Pasteurellaceae</taxon>
        <taxon>Mergibacter</taxon>
    </lineage>
</organism>
<dbReference type="GO" id="GO:0140359">
    <property type="term" value="F:ABC-type transporter activity"/>
    <property type="evidence" value="ECO:0007669"/>
    <property type="project" value="InterPro"/>
</dbReference>
<keyword evidence="7" id="KW-0472">Membrane</keyword>
<dbReference type="PROSITE" id="PS50893">
    <property type="entry name" value="ABC_TRANSPORTER_2"/>
    <property type="match status" value="1"/>
</dbReference>
<keyword evidence="4" id="KW-0547">Nucleotide-binding</keyword>
<dbReference type="PROSITE" id="PS50929">
    <property type="entry name" value="ABC_TM1F"/>
    <property type="match status" value="1"/>
</dbReference>
<dbReference type="GO" id="GO:0016887">
    <property type="term" value="F:ATP hydrolysis activity"/>
    <property type="evidence" value="ECO:0007669"/>
    <property type="project" value="InterPro"/>
</dbReference>
<dbReference type="InterPro" id="IPR027417">
    <property type="entry name" value="P-loop_NTPase"/>
</dbReference>
<dbReference type="Gene3D" id="3.40.50.300">
    <property type="entry name" value="P-loop containing nucleotide triphosphate hydrolases"/>
    <property type="match status" value="1"/>
</dbReference>
<dbReference type="PROSITE" id="PS00211">
    <property type="entry name" value="ABC_TRANSPORTER_1"/>
    <property type="match status" value="1"/>
</dbReference>
<evidence type="ECO:0000313" key="9">
    <source>
        <dbReference type="Proteomes" id="UP000955338"/>
    </source>
</evidence>
<dbReference type="AlphaFoldDB" id="A0A8E3MEG0"/>
<dbReference type="InterPro" id="IPR011527">
    <property type="entry name" value="ABC1_TM_dom"/>
</dbReference>
<evidence type="ECO:0000256" key="1">
    <source>
        <dbReference type="ARBA" id="ARBA00004651"/>
    </source>
</evidence>
<keyword evidence="5 8" id="KW-0067">ATP-binding</keyword>
<dbReference type="InterPro" id="IPR050835">
    <property type="entry name" value="ABC_transporter_sub-D"/>
</dbReference>
<dbReference type="SUPFAM" id="SSF90123">
    <property type="entry name" value="ABC transporter transmembrane region"/>
    <property type="match status" value="1"/>
</dbReference>
<dbReference type="Pfam" id="PF06472">
    <property type="entry name" value="ABC_membrane_2"/>
    <property type="match status" value="1"/>
</dbReference>
<protein>
    <submittedName>
        <fullName evidence="8">ABC transporter ATP-binding protein</fullName>
    </submittedName>
</protein>
<keyword evidence="3" id="KW-0812">Transmembrane</keyword>
<dbReference type="RefSeq" id="WP_261919863.1">
    <property type="nucleotide sequence ID" value="NZ_CP022010.1"/>
</dbReference>
<dbReference type="InterPro" id="IPR003593">
    <property type="entry name" value="AAA+_ATPase"/>
</dbReference>
<gene>
    <name evidence="8" type="ORF">CEP48_00755</name>
</gene>
<evidence type="ECO:0000313" key="8">
    <source>
        <dbReference type="EMBL" id="QDJ14055.1"/>
    </source>
</evidence>
<dbReference type="InterPro" id="IPR017871">
    <property type="entry name" value="ABC_transporter-like_CS"/>
</dbReference>
<dbReference type="SUPFAM" id="SSF52540">
    <property type="entry name" value="P-loop containing nucleoside triphosphate hydrolases"/>
    <property type="match status" value="1"/>
</dbReference>
<dbReference type="CDD" id="cd03223">
    <property type="entry name" value="ABCD_peroxisomal_ALDP"/>
    <property type="match status" value="1"/>
</dbReference>
<dbReference type="SMART" id="SM00382">
    <property type="entry name" value="AAA"/>
    <property type="match status" value="1"/>
</dbReference>
<reference evidence="8" key="1">
    <citation type="submission" date="2017-06" db="EMBL/GenBank/DDBJ databases">
        <title>Genome sequencing of pathogenic and non-pathogenic strains within Bisgaard taxon 40.</title>
        <authorList>
            <person name="Ladner J.T."/>
            <person name="Lovett S.P."/>
            <person name="Koroleva G."/>
            <person name="Lorch J.M."/>
        </authorList>
    </citation>
    <scope>NUCLEOTIDE SEQUENCE</scope>
    <source>
        <strain evidence="8">27576-1-I1</strain>
    </source>
</reference>
<dbReference type="Pfam" id="PF00005">
    <property type="entry name" value="ABC_tran"/>
    <property type="match status" value="1"/>
</dbReference>
<evidence type="ECO:0000256" key="6">
    <source>
        <dbReference type="ARBA" id="ARBA00022989"/>
    </source>
</evidence>
<dbReference type="PANTHER" id="PTHR11384:SF59">
    <property type="entry name" value="LYSOSOMAL COBALAMIN TRANSPORTER ABCD4"/>
    <property type="match status" value="1"/>
</dbReference>
<dbReference type="InterPro" id="IPR003439">
    <property type="entry name" value="ABC_transporter-like_ATP-bd"/>
</dbReference>
<evidence type="ECO:0000256" key="2">
    <source>
        <dbReference type="ARBA" id="ARBA00022448"/>
    </source>
</evidence>
<comment type="subcellular location">
    <subcellularLocation>
        <location evidence="1">Cell membrane</location>
        <topology evidence="1">Multi-pass membrane protein</topology>
    </subcellularLocation>
</comment>
<evidence type="ECO:0000256" key="3">
    <source>
        <dbReference type="ARBA" id="ARBA00022692"/>
    </source>
</evidence>
<dbReference type="GO" id="GO:0005524">
    <property type="term" value="F:ATP binding"/>
    <property type="evidence" value="ECO:0007669"/>
    <property type="project" value="UniProtKB-KW"/>
</dbReference>
<dbReference type="Proteomes" id="UP000955338">
    <property type="component" value="Chromosome"/>
</dbReference>
<dbReference type="PANTHER" id="PTHR11384">
    <property type="entry name" value="ATP-BINDING CASSETTE, SUB-FAMILY D MEMBER"/>
    <property type="match status" value="1"/>
</dbReference>
<keyword evidence="2" id="KW-0813">Transport</keyword>
<dbReference type="EMBL" id="CP022011">
    <property type="protein sequence ID" value="QDJ14055.1"/>
    <property type="molecule type" value="Genomic_DNA"/>
</dbReference>
<accession>A0A8E3MEG0</accession>
<evidence type="ECO:0000256" key="4">
    <source>
        <dbReference type="ARBA" id="ARBA00022741"/>
    </source>
</evidence>